<evidence type="ECO:0000259" key="1">
    <source>
        <dbReference type="Pfam" id="PF00561"/>
    </source>
</evidence>
<dbReference type="EMBL" id="FOAF01000001">
    <property type="protein sequence ID" value="SEK52471.1"/>
    <property type="molecule type" value="Genomic_DNA"/>
</dbReference>
<dbReference type="Gene3D" id="3.40.50.1820">
    <property type="entry name" value="alpha/beta hydrolase"/>
    <property type="match status" value="1"/>
</dbReference>
<evidence type="ECO:0000313" key="3">
    <source>
        <dbReference type="Proteomes" id="UP000199421"/>
    </source>
</evidence>
<gene>
    <name evidence="2" type="ORF">SAMN05661044_00449</name>
</gene>
<reference evidence="3" key="1">
    <citation type="submission" date="2016-10" db="EMBL/GenBank/DDBJ databases">
        <authorList>
            <person name="Varghese N."/>
            <person name="Submissions S."/>
        </authorList>
    </citation>
    <scope>NUCLEOTIDE SEQUENCE [LARGE SCALE GENOMIC DNA]</scope>
    <source>
        <strain evidence="3">DSM 18733</strain>
    </source>
</reference>
<proteinExistence type="predicted"/>
<keyword evidence="3" id="KW-1185">Reference proteome</keyword>
<dbReference type="STRING" id="407022.SAMN05661044_00449"/>
<organism evidence="2 3">
    <name type="scientific">Olivibacter domesticus</name>
    <name type="common">Pseudosphingobacterium domesticum</name>
    <dbReference type="NCBI Taxonomy" id="407022"/>
    <lineage>
        <taxon>Bacteria</taxon>
        <taxon>Pseudomonadati</taxon>
        <taxon>Bacteroidota</taxon>
        <taxon>Sphingobacteriia</taxon>
        <taxon>Sphingobacteriales</taxon>
        <taxon>Sphingobacteriaceae</taxon>
        <taxon>Olivibacter</taxon>
    </lineage>
</organism>
<dbReference type="Proteomes" id="UP000199421">
    <property type="component" value="Unassembled WGS sequence"/>
</dbReference>
<name>A0A1H7HQA9_OLID1</name>
<feature type="domain" description="AB hydrolase-1" evidence="1">
    <location>
        <begin position="79"/>
        <end position="224"/>
    </location>
</feature>
<evidence type="ECO:0000313" key="2">
    <source>
        <dbReference type="EMBL" id="SEK52471.1"/>
    </source>
</evidence>
<dbReference type="SUPFAM" id="SSF53474">
    <property type="entry name" value="alpha/beta-Hydrolases"/>
    <property type="match status" value="1"/>
</dbReference>
<accession>A0A1H7HQA9</accession>
<dbReference type="Pfam" id="PF00561">
    <property type="entry name" value="Abhydrolase_1"/>
    <property type="match status" value="1"/>
</dbReference>
<dbReference type="AlphaFoldDB" id="A0A1H7HQA9"/>
<dbReference type="OrthoDB" id="1490177at2"/>
<dbReference type="InterPro" id="IPR000073">
    <property type="entry name" value="AB_hydrolase_1"/>
</dbReference>
<sequence length="282" mass="32547">MRKIKQMADHLGTLVARNSEELSAPLFDYLFYSPKLPLRQHQQGLLNSARNEQVEVFDEYFENKTLKMNVFIWGQGNEIILLTHGWASKAADFSELVDSLMQHTVYTIIAFDAPGNGSSEGGLTNLMLYVGTIYKIVEKYGYPTTLIGHSLGAMANIIAYKNLKKKPKTLISLAPLIQLDDYFRTEMTQINIPNAFIDQFFIDFFQYFNVEADAFDLNKLYSYTCENHWLFCDDNDKISPYKLTENFLGRKRDIKSKLFKDVGHQHMIRNKQVIAEIIELVK</sequence>
<dbReference type="InterPro" id="IPR029058">
    <property type="entry name" value="AB_hydrolase_fold"/>
</dbReference>
<protein>
    <submittedName>
        <fullName evidence="2">Pimeloyl-ACP methyl ester carboxylesterase</fullName>
    </submittedName>
</protein>
<dbReference type="RefSeq" id="WP_093317731.1">
    <property type="nucleotide sequence ID" value="NZ_FOAF01000001.1"/>
</dbReference>